<feature type="chain" id="PRO_5015453813" evidence="1">
    <location>
        <begin position="19"/>
        <end position="563"/>
    </location>
</feature>
<dbReference type="NCBIfam" id="TIGR04183">
    <property type="entry name" value="Por_Secre_tail"/>
    <property type="match status" value="1"/>
</dbReference>
<dbReference type="RefSeq" id="WP_104418481.1">
    <property type="nucleotide sequence ID" value="NZ_PTJC01000005.1"/>
</dbReference>
<reference evidence="3 4" key="1">
    <citation type="submission" date="2018-02" db="EMBL/GenBank/DDBJ databases">
        <title>Genomic Encyclopedia of Archaeal and Bacterial Type Strains, Phase II (KMG-II): from individual species to whole genera.</title>
        <authorList>
            <person name="Goeker M."/>
        </authorList>
    </citation>
    <scope>NUCLEOTIDE SEQUENCE [LARGE SCALE GENOMIC DNA]</scope>
    <source>
        <strain evidence="3 4">DSM 29526</strain>
    </source>
</reference>
<dbReference type="Pfam" id="PF18962">
    <property type="entry name" value="Por_Secre_tail"/>
    <property type="match status" value="1"/>
</dbReference>
<feature type="domain" description="Secretion system C-terminal sorting" evidence="2">
    <location>
        <begin position="492"/>
        <end position="554"/>
    </location>
</feature>
<dbReference type="Pfam" id="PF08757">
    <property type="entry name" value="CotH"/>
    <property type="match status" value="1"/>
</dbReference>
<sequence length="563" mass="62993">MKVLLTCLILFIAATTFGQRPLSVATSYVGIDTARAFILVQTGASGLSDFRHGLAMATDTFSLLVAPDTLRYDSSYRVKNVAGDTLALHFTPLPLLQIRSSTTINESDKVAGQLSYAHGAEEITSPIGVEYRGGFTLSYPKKNLDLEFREEADPEESANVSLAGMRDDDDWVLDAMYNEPSRLNGYVAHKVWLDLHELSYADEEPEARAGADLAYVEVFLNGEYSGLYTLGEQVDRKQLQLKDNKDGAIRGELYKSEDFSDATNFLRVPFEAPDEDDWAGWEMKHPDFEDGDWALLQEAIRFAGTSSDSLFQADAARRFDLDNIADYLLFINAMLLTDNTRKNLYLARYTADAPYFFVPWDLDAGLGNRYEGSRNTDTTVWEVNHLFRRLTDRSPANFSDRLCARYEELRDGVLHPDSLVGRVNQTMDRLQSSGAYARESARWPETVNYSTEQREFTTDIVRKRMAYLDRYVCAITTPTPSVASDDVAVLEVYPNPATRSVSFNRPNADRTKTTYALYSSTGRIVRKGTLGAGERQIGVAGIPGGLYVLRVGQAVTRLVINPR</sequence>
<dbReference type="InterPro" id="IPR014867">
    <property type="entry name" value="Spore_coat_CotH_CotH2/3/7"/>
</dbReference>
<dbReference type="InterPro" id="IPR026444">
    <property type="entry name" value="Secre_tail"/>
</dbReference>
<feature type="signal peptide" evidence="1">
    <location>
        <begin position="1"/>
        <end position="18"/>
    </location>
</feature>
<evidence type="ECO:0000313" key="4">
    <source>
        <dbReference type="Proteomes" id="UP000237662"/>
    </source>
</evidence>
<dbReference type="AlphaFoldDB" id="A0A2S6I8U4"/>
<gene>
    <name evidence="3" type="ORF">CLV84_0861</name>
</gene>
<accession>A0A2S6I8U4</accession>
<evidence type="ECO:0000259" key="2">
    <source>
        <dbReference type="Pfam" id="PF18962"/>
    </source>
</evidence>
<dbReference type="EMBL" id="PTJC01000005">
    <property type="protein sequence ID" value="PPK87902.1"/>
    <property type="molecule type" value="Genomic_DNA"/>
</dbReference>
<protein>
    <submittedName>
        <fullName evidence="3">Putative secreted protein (Por secretion system target)</fullName>
    </submittedName>
</protein>
<comment type="caution">
    <text evidence="3">The sequence shown here is derived from an EMBL/GenBank/DDBJ whole genome shotgun (WGS) entry which is preliminary data.</text>
</comment>
<name>A0A2S6I8U4_9BACT</name>
<evidence type="ECO:0000256" key="1">
    <source>
        <dbReference type="SAM" id="SignalP"/>
    </source>
</evidence>
<keyword evidence="1" id="KW-0732">Signal</keyword>
<organism evidence="3 4">
    <name type="scientific">Neolewinella xylanilytica</name>
    <dbReference type="NCBI Taxonomy" id="1514080"/>
    <lineage>
        <taxon>Bacteria</taxon>
        <taxon>Pseudomonadati</taxon>
        <taxon>Bacteroidota</taxon>
        <taxon>Saprospiria</taxon>
        <taxon>Saprospirales</taxon>
        <taxon>Lewinellaceae</taxon>
        <taxon>Neolewinella</taxon>
    </lineage>
</organism>
<proteinExistence type="predicted"/>
<dbReference type="OrthoDB" id="9803752at2"/>
<dbReference type="Proteomes" id="UP000237662">
    <property type="component" value="Unassembled WGS sequence"/>
</dbReference>
<evidence type="ECO:0000313" key="3">
    <source>
        <dbReference type="EMBL" id="PPK87902.1"/>
    </source>
</evidence>
<keyword evidence="4" id="KW-1185">Reference proteome</keyword>